<organism evidence="5 6">
    <name type="scientific">Aciduricibacillus chroicocephali</name>
    <dbReference type="NCBI Taxonomy" id="3054939"/>
    <lineage>
        <taxon>Bacteria</taxon>
        <taxon>Bacillati</taxon>
        <taxon>Bacillota</taxon>
        <taxon>Bacilli</taxon>
        <taxon>Bacillales</taxon>
        <taxon>Bacillaceae</taxon>
        <taxon>Aciduricibacillus</taxon>
    </lineage>
</organism>
<dbReference type="InterPro" id="IPR012914">
    <property type="entry name" value="PucR_dom"/>
</dbReference>
<dbReference type="EMBL" id="CP129113">
    <property type="protein sequence ID" value="WLV25002.1"/>
    <property type="molecule type" value="Genomic_DNA"/>
</dbReference>
<evidence type="ECO:0000313" key="6">
    <source>
        <dbReference type="Proteomes" id="UP001180087"/>
    </source>
</evidence>
<evidence type="ECO:0000259" key="4">
    <source>
        <dbReference type="Pfam" id="PF17853"/>
    </source>
</evidence>
<dbReference type="Pfam" id="PF07905">
    <property type="entry name" value="PucR"/>
    <property type="match status" value="1"/>
</dbReference>
<feature type="domain" description="CdaR GGDEF-like" evidence="4">
    <location>
        <begin position="292"/>
        <end position="430"/>
    </location>
</feature>
<feature type="domain" description="PucR C-terminal helix-turn-helix" evidence="3">
    <location>
        <begin position="483"/>
        <end position="541"/>
    </location>
</feature>
<dbReference type="PANTHER" id="PTHR33744">
    <property type="entry name" value="CARBOHYDRATE DIACID REGULATOR"/>
    <property type="match status" value="1"/>
</dbReference>
<dbReference type="Pfam" id="PF13556">
    <property type="entry name" value="HTH_30"/>
    <property type="match status" value="1"/>
</dbReference>
<proteinExistence type="inferred from homology"/>
<name>A0ABY9KW84_9BACI</name>
<sequence>MKLKTVNDLFILEGMEEATVLAGHRGLTRPVQFVNISDAPDIIEFSDENHLLLTTAYAFKDDPQKLCDLIRQMNALNCSGLVIKMKRFLLELPEEVRLLANELSFPIIDLPMEYTLGEVSYHILNFLNNHKAEQLYYALHVHNEFSDMLIKGFSLPSIVEQLGYFLKRPVLLLNHRGEKLAYGHDFRKASMKQAEEEIISKIRENLAAAREGTSFNIPSDLEKTVKTFPIQTQRQHPAILIIINAQSLPYPSSQLAIEQACNVISFTLIKEQAIEENARLYKNNFFADLIEGRINSENEILSRCDYYGLKGDLKTICIVCNIDPADDDYTSLHNHEKMVSELHNSIYDLLEDEMIHMDLIGTLFTKEKYFVLLLQFEEYTDNEMQLIKTFLEKAQSHIEADCTLSFGISNQVHSPKSIPVAYHEAVEAINSGYDLKMNGFIRFYKVREIKELLSMIPMNNLRELYESTLKTLAYPKSKEDEELLKTIQVFLDSQCEISETSRKLYIHRNTVKYRIEKTEAITELSFQDPSDSLRVRVALLIGSLLDVPRK</sequence>
<comment type="similarity">
    <text evidence="1">Belongs to the CdaR family.</text>
</comment>
<evidence type="ECO:0000259" key="3">
    <source>
        <dbReference type="Pfam" id="PF13556"/>
    </source>
</evidence>
<dbReference type="Pfam" id="PF17853">
    <property type="entry name" value="GGDEF_2"/>
    <property type="match status" value="1"/>
</dbReference>
<evidence type="ECO:0000259" key="2">
    <source>
        <dbReference type="Pfam" id="PF07905"/>
    </source>
</evidence>
<keyword evidence="6" id="KW-1185">Reference proteome</keyword>
<dbReference type="InterPro" id="IPR025736">
    <property type="entry name" value="PucR_C-HTH_dom"/>
</dbReference>
<accession>A0ABY9KW84</accession>
<dbReference type="InterPro" id="IPR042070">
    <property type="entry name" value="PucR_C-HTH_sf"/>
</dbReference>
<feature type="domain" description="Purine catabolism PurC-like" evidence="2">
    <location>
        <begin position="9"/>
        <end position="125"/>
    </location>
</feature>
<evidence type="ECO:0000256" key="1">
    <source>
        <dbReference type="ARBA" id="ARBA00006754"/>
    </source>
</evidence>
<evidence type="ECO:0000313" key="5">
    <source>
        <dbReference type="EMBL" id="WLV25002.1"/>
    </source>
</evidence>
<dbReference type="InterPro" id="IPR051448">
    <property type="entry name" value="CdaR-like_regulators"/>
</dbReference>
<dbReference type="InterPro" id="IPR041522">
    <property type="entry name" value="CdaR_GGDEF"/>
</dbReference>
<dbReference type="Gene3D" id="1.10.10.2840">
    <property type="entry name" value="PucR C-terminal helix-turn-helix domain"/>
    <property type="match status" value="1"/>
</dbReference>
<dbReference type="PANTHER" id="PTHR33744:SF1">
    <property type="entry name" value="DNA-BINDING TRANSCRIPTIONAL ACTIVATOR ADER"/>
    <property type="match status" value="1"/>
</dbReference>
<reference evidence="5" key="1">
    <citation type="submission" date="2023-06" db="EMBL/GenBank/DDBJ databases">
        <title>A Treasure from Seagulls: Isolation and Description of Aciduricobacillus qingdaonensis gen. nov., sp. nov., a Rare Obligately Uric Acid-utilizing Member in the Family Bacillaceae.</title>
        <authorList>
            <person name="Liu W."/>
            <person name="Wang B."/>
        </authorList>
    </citation>
    <scope>NUCLEOTIDE SEQUENCE</scope>
    <source>
        <strain evidence="5">44XB</strain>
    </source>
</reference>
<dbReference type="RefSeq" id="WP_348028603.1">
    <property type="nucleotide sequence ID" value="NZ_CP129113.1"/>
</dbReference>
<gene>
    <name evidence="5" type="ORF">QR721_01825</name>
</gene>
<protein>
    <submittedName>
        <fullName evidence="5">PucR family transcriptional regulator ligand-binding domain-containing protein</fullName>
    </submittedName>
</protein>
<dbReference type="Proteomes" id="UP001180087">
    <property type="component" value="Chromosome"/>
</dbReference>